<evidence type="ECO:0000256" key="9">
    <source>
        <dbReference type="RuleBase" id="RU003881"/>
    </source>
</evidence>
<dbReference type="PROSITE" id="PS00573">
    <property type="entry name" value="PYRIDINE_REDOX_2"/>
    <property type="match status" value="1"/>
</dbReference>
<comment type="subunit">
    <text evidence="8">Homodimer.</text>
</comment>
<evidence type="ECO:0000256" key="6">
    <source>
        <dbReference type="ARBA" id="ARBA00023157"/>
    </source>
</evidence>
<dbReference type="EMBL" id="WMIF01000042">
    <property type="protein sequence ID" value="MTH36496.1"/>
    <property type="molecule type" value="Genomic_DNA"/>
</dbReference>
<reference evidence="11 12" key="1">
    <citation type="submission" date="2019-11" db="EMBL/GenBank/DDBJ databases">
        <authorList>
            <person name="Dong K."/>
        </authorList>
    </citation>
    <scope>NUCLEOTIDE SEQUENCE [LARGE SCALE GENOMIC DNA]</scope>
    <source>
        <strain evidence="11 12">JCM 17370</strain>
    </source>
</reference>
<dbReference type="EC" id="1.8.1.9" evidence="8"/>
<evidence type="ECO:0000256" key="8">
    <source>
        <dbReference type="RuleBase" id="RU003880"/>
    </source>
</evidence>
<comment type="similarity">
    <text evidence="1 8">Belongs to the class-II pyridine nucleotide-disulfide oxidoreductase family.</text>
</comment>
<sequence length="341" mass="36338">MSHVPAENATPVLPAHTRVLIVGSGPAGYTAAVYASRAMLEPVLIQGMQPGGQLTITTEVENWPGETEIQGPDLMVKMEAHATAMGARIFIDTVTRLDLKVRPFVAELDSGATITADAVILATGAQARWLGLETEEKFKGFGVSACATCDGFFYRNREVAVIGGGNTAVEEALFLTNFASKVTLIHRRDSLRAEKILQDRLFKHPKVSVLWDHELVEVEGSDSPRGVTGVKVRHTSLGSEQVIPADGVFIAIGHAPSSELVKDQLELHHGGYVKVEPGSTRTSIPGVFAAGDLTDHVYRQAVTSAGMGCMAALDAERWLAEHDMAGAPDVHGSEIGSEIPA</sequence>
<keyword evidence="4 8" id="KW-0274">FAD</keyword>
<evidence type="ECO:0000256" key="1">
    <source>
        <dbReference type="ARBA" id="ARBA00009333"/>
    </source>
</evidence>
<comment type="catalytic activity">
    <reaction evidence="8">
        <text>[thioredoxin]-dithiol + NADP(+) = [thioredoxin]-disulfide + NADPH + H(+)</text>
        <dbReference type="Rhea" id="RHEA:20345"/>
        <dbReference type="Rhea" id="RHEA-COMP:10698"/>
        <dbReference type="Rhea" id="RHEA-COMP:10700"/>
        <dbReference type="ChEBI" id="CHEBI:15378"/>
        <dbReference type="ChEBI" id="CHEBI:29950"/>
        <dbReference type="ChEBI" id="CHEBI:50058"/>
        <dbReference type="ChEBI" id="CHEBI:57783"/>
        <dbReference type="ChEBI" id="CHEBI:58349"/>
        <dbReference type="EC" id="1.8.1.9"/>
    </reaction>
</comment>
<evidence type="ECO:0000313" key="11">
    <source>
        <dbReference type="EMBL" id="MTH36496.1"/>
    </source>
</evidence>
<dbReference type="InterPro" id="IPR008255">
    <property type="entry name" value="Pyr_nucl-diS_OxRdtase_2_AS"/>
</dbReference>
<dbReference type="InterPro" id="IPR023753">
    <property type="entry name" value="FAD/NAD-binding_dom"/>
</dbReference>
<dbReference type="GO" id="GO:0004791">
    <property type="term" value="F:thioredoxin-disulfide reductase (NADPH) activity"/>
    <property type="evidence" value="ECO:0007669"/>
    <property type="project" value="UniProtKB-UniRule"/>
</dbReference>
<dbReference type="SUPFAM" id="SSF51905">
    <property type="entry name" value="FAD/NAD(P)-binding domain"/>
    <property type="match status" value="1"/>
</dbReference>
<dbReference type="PANTHER" id="PTHR48105">
    <property type="entry name" value="THIOREDOXIN REDUCTASE 1-RELATED-RELATED"/>
    <property type="match status" value="1"/>
</dbReference>
<dbReference type="RefSeq" id="WP_155066006.1">
    <property type="nucleotide sequence ID" value="NZ_WMIF01000042.1"/>
</dbReference>
<dbReference type="PRINTS" id="PR00368">
    <property type="entry name" value="FADPNR"/>
</dbReference>
<dbReference type="InterPro" id="IPR005982">
    <property type="entry name" value="Thioredox_Rdtase"/>
</dbReference>
<dbReference type="NCBIfam" id="TIGR01292">
    <property type="entry name" value="TRX_reduct"/>
    <property type="match status" value="1"/>
</dbReference>
<evidence type="ECO:0000256" key="3">
    <source>
        <dbReference type="ARBA" id="ARBA00022630"/>
    </source>
</evidence>
<proteinExistence type="inferred from homology"/>
<comment type="caution">
    <text evidence="11">The sequence shown here is derived from an EMBL/GenBank/DDBJ whole genome shotgun (WGS) entry which is preliminary data.</text>
</comment>
<keyword evidence="6" id="KW-1015">Disulfide bond</keyword>
<evidence type="ECO:0000259" key="10">
    <source>
        <dbReference type="Pfam" id="PF07992"/>
    </source>
</evidence>
<dbReference type="AlphaFoldDB" id="A0A844H6L0"/>
<organism evidence="11 12">
    <name type="scientific">Paracoccus limosus</name>
    <dbReference type="NCBI Taxonomy" id="913252"/>
    <lineage>
        <taxon>Bacteria</taxon>
        <taxon>Pseudomonadati</taxon>
        <taxon>Pseudomonadota</taxon>
        <taxon>Alphaproteobacteria</taxon>
        <taxon>Rhodobacterales</taxon>
        <taxon>Paracoccaceae</taxon>
        <taxon>Paracoccus</taxon>
    </lineage>
</organism>
<keyword evidence="7 8" id="KW-0676">Redox-active center</keyword>
<evidence type="ECO:0000256" key="4">
    <source>
        <dbReference type="ARBA" id="ARBA00022827"/>
    </source>
</evidence>
<dbReference type="PRINTS" id="PR00469">
    <property type="entry name" value="PNDRDTASEII"/>
</dbReference>
<dbReference type="InterPro" id="IPR036188">
    <property type="entry name" value="FAD/NAD-bd_sf"/>
</dbReference>
<protein>
    <recommendedName>
        <fullName evidence="2 8">Thioredoxin reductase</fullName>
        <ecNumber evidence="8">1.8.1.9</ecNumber>
    </recommendedName>
</protein>
<dbReference type="InterPro" id="IPR050097">
    <property type="entry name" value="Ferredoxin-NADP_redctase_2"/>
</dbReference>
<dbReference type="OrthoDB" id="9806179at2"/>
<keyword evidence="12" id="KW-1185">Reference proteome</keyword>
<gene>
    <name evidence="11" type="primary">trxB</name>
    <name evidence="11" type="ORF">GL279_18065</name>
</gene>
<dbReference type="Pfam" id="PF07992">
    <property type="entry name" value="Pyr_redox_2"/>
    <property type="match status" value="1"/>
</dbReference>
<evidence type="ECO:0000256" key="2">
    <source>
        <dbReference type="ARBA" id="ARBA00018719"/>
    </source>
</evidence>
<keyword evidence="5 8" id="KW-0560">Oxidoreductase</keyword>
<accession>A0A844H6L0</accession>
<dbReference type="GO" id="GO:0005737">
    <property type="term" value="C:cytoplasm"/>
    <property type="evidence" value="ECO:0007669"/>
    <property type="project" value="InterPro"/>
</dbReference>
<keyword evidence="3 8" id="KW-0285">Flavoprotein</keyword>
<dbReference type="Proteomes" id="UP000442533">
    <property type="component" value="Unassembled WGS sequence"/>
</dbReference>
<evidence type="ECO:0000256" key="7">
    <source>
        <dbReference type="ARBA" id="ARBA00023284"/>
    </source>
</evidence>
<dbReference type="GO" id="GO:0019430">
    <property type="term" value="P:removal of superoxide radicals"/>
    <property type="evidence" value="ECO:0007669"/>
    <property type="project" value="UniProtKB-UniRule"/>
</dbReference>
<feature type="domain" description="FAD/NAD(P)-binding" evidence="10">
    <location>
        <begin position="18"/>
        <end position="308"/>
    </location>
</feature>
<evidence type="ECO:0000256" key="5">
    <source>
        <dbReference type="ARBA" id="ARBA00023002"/>
    </source>
</evidence>
<name>A0A844H6L0_9RHOB</name>
<comment type="cofactor">
    <cofactor evidence="9">
        <name>FAD</name>
        <dbReference type="ChEBI" id="CHEBI:57692"/>
    </cofactor>
    <text evidence="9">Binds 1 FAD per subunit.</text>
</comment>
<evidence type="ECO:0000313" key="12">
    <source>
        <dbReference type="Proteomes" id="UP000442533"/>
    </source>
</evidence>
<keyword evidence="9" id="KW-0521">NADP</keyword>
<dbReference type="Gene3D" id="3.50.50.60">
    <property type="entry name" value="FAD/NAD(P)-binding domain"/>
    <property type="match status" value="2"/>
</dbReference>